<dbReference type="RefSeq" id="WP_129181548.1">
    <property type="nucleotide sequence ID" value="NZ_JAGIOG010000001.1"/>
</dbReference>
<dbReference type="InterPro" id="IPR029063">
    <property type="entry name" value="SAM-dependent_MTases_sf"/>
</dbReference>
<dbReference type="OrthoDB" id="424472at2"/>
<organism evidence="2 3">
    <name type="scientific">Aeromicrobium fastidiosum</name>
    <dbReference type="NCBI Taxonomy" id="52699"/>
    <lineage>
        <taxon>Bacteria</taxon>
        <taxon>Bacillati</taxon>
        <taxon>Actinomycetota</taxon>
        <taxon>Actinomycetes</taxon>
        <taxon>Propionibacteriales</taxon>
        <taxon>Nocardioidaceae</taxon>
        <taxon>Aeromicrobium</taxon>
    </lineage>
</organism>
<dbReference type="Gene3D" id="3.40.50.150">
    <property type="entry name" value="Vaccinia Virus protein VP39"/>
    <property type="match status" value="1"/>
</dbReference>
<dbReference type="PANTHER" id="PTHR34203">
    <property type="entry name" value="METHYLTRANSFERASE, FKBM FAMILY PROTEIN"/>
    <property type="match status" value="1"/>
</dbReference>
<protein>
    <submittedName>
        <fullName evidence="2">FkbM family methyltransferase</fullName>
    </submittedName>
</protein>
<keyword evidence="2" id="KW-0808">Transferase</keyword>
<comment type="caution">
    <text evidence="2">The sequence shown here is derived from an EMBL/GenBank/DDBJ whole genome shotgun (WGS) entry which is preliminary data.</text>
</comment>
<evidence type="ECO:0000313" key="2">
    <source>
        <dbReference type="EMBL" id="KAA1380764.1"/>
    </source>
</evidence>
<feature type="domain" description="Methyltransferase FkbM" evidence="1">
    <location>
        <begin position="89"/>
        <end position="243"/>
    </location>
</feature>
<keyword evidence="2" id="KW-0489">Methyltransferase</keyword>
<dbReference type="GO" id="GO:0032259">
    <property type="term" value="P:methylation"/>
    <property type="evidence" value="ECO:0007669"/>
    <property type="project" value="UniProtKB-KW"/>
</dbReference>
<keyword evidence="3" id="KW-1185">Reference proteome</keyword>
<dbReference type="PANTHER" id="PTHR34203:SF13">
    <property type="entry name" value="EXPRESSED PROTEIN"/>
    <property type="match status" value="1"/>
</dbReference>
<dbReference type="GO" id="GO:0008168">
    <property type="term" value="F:methyltransferase activity"/>
    <property type="evidence" value="ECO:0007669"/>
    <property type="project" value="UniProtKB-KW"/>
</dbReference>
<dbReference type="InterPro" id="IPR052514">
    <property type="entry name" value="SAM-dependent_MTase"/>
</dbReference>
<dbReference type="SUPFAM" id="SSF53335">
    <property type="entry name" value="S-adenosyl-L-methionine-dependent methyltransferases"/>
    <property type="match status" value="1"/>
</dbReference>
<dbReference type="Pfam" id="PF05050">
    <property type="entry name" value="Methyltransf_21"/>
    <property type="match status" value="1"/>
</dbReference>
<dbReference type="AlphaFoldDB" id="A0A641ARM4"/>
<evidence type="ECO:0000259" key="1">
    <source>
        <dbReference type="Pfam" id="PF05050"/>
    </source>
</evidence>
<name>A0A641ARM4_9ACTN</name>
<reference evidence="2" key="1">
    <citation type="submission" date="2019-09" db="EMBL/GenBank/DDBJ databases">
        <authorList>
            <person name="Li J."/>
        </authorList>
    </citation>
    <scope>NUCLEOTIDE SEQUENCE [LARGE SCALE GENOMIC DNA]</scope>
    <source>
        <strain evidence="2">NRBC 14897</strain>
    </source>
</reference>
<sequence>MTRSVTFAARRVQQTVSSFDNGPRLLVDLARQAVTGRPEEITFRTRDGASITIPNRPGARVPIYEIFVEDEYRIDWFTSDLGESPVALDIGAHVGCFAVAFARRHPGSRVDAYEASPSTAAYLTRNVDDNHLTGRVNANHLAVQAVAGQLELADNGAASGHNGVLHLSEGGPTVTVQSVAMSEALHVSGRSADLVKIDTEGGEYDMVLGSDPADWSGVRRVVLEYHNLPGHSWEQLEEFFTRAGLSLIRRDRFSTGLGMAWLSRDPLVDPSPITD</sequence>
<evidence type="ECO:0000313" key="3">
    <source>
        <dbReference type="Proteomes" id="UP001515100"/>
    </source>
</evidence>
<accession>A0A641ARM4</accession>
<gene>
    <name evidence="2" type="ORF">ESP62_006275</name>
</gene>
<dbReference type="Proteomes" id="UP001515100">
    <property type="component" value="Unassembled WGS sequence"/>
</dbReference>
<dbReference type="EMBL" id="SDPP02000001">
    <property type="protein sequence ID" value="KAA1380764.1"/>
    <property type="molecule type" value="Genomic_DNA"/>
</dbReference>
<dbReference type="NCBIfam" id="TIGR01444">
    <property type="entry name" value="fkbM_fam"/>
    <property type="match status" value="1"/>
</dbReference>
<proteinExistence type="predicted"/>
<dbReference type="InterPro" id="IPR006342">
    <property type="entry name" value="FkbM_mtfrase"/>
</dbReference>